<evidence type="ECO:0000313" key="6">
    <source>
        <dbReference type="Proteomes" id="UP000649151"/>
    </source>
</evidence>
<dbReference type="InterPro" id="IPR032524">
    <property type="entry name" value="ABC_tran_C"/>
</dbReference>
<feature type="domain" description="ABC transporter" evidence="4">
    <location>
        <begin position="4"/>
        <end position="217"/>
    </location>
</feature>
<dbReference type="Pfam" id="PF12848">
    <property type="entry name" value="ABC_tran_Xtn"/>
    <property type="match status" value="1"/>
</dbReference>
<keyword evidence="1" id="KW-0547">Nucleotide-binding</keyword>
<proteinExistence type="predicted"/>
<dbReference type="PROSITE" id="PS50893">
    <property type="entry name" value="ABC_TRANSPORTER_2"/>
    <property type="match status" value="2"/>
</dbReference>
<evidence type="ECO:0000313" key="5">
    <source>
        <dbReference type="EMBL" id="MBC5787644.1"/>
    </source>
</evidence>
<keyword evidence="3" id="KW-0175">Coiled coil</keyword>
<dbReference type="InterPro" id="IPR003439">
    <property type="entry name" value="ABC_transporter-like_ATP-bd"/>
</dbReference>
<dbReference type="SUPFAM" id="SSF52540">
    <property type="entry name" value="P-loop containing nucleoside triphosphate hydrolases"/>
    <property type="match status" value="2"/>
</dbReference>
<dbReference type="Gene3D" id="3.40.50.300">
    <property type="entry name" value="P-loop containing nucleotide triphosphate hydrolases"/>
    <property type="match status" value="2"/>
</dbReference>
<dbReference type="EMBL" id="JACOQK010000001">
    <property type="protein sequence ID" value="MBC5787644.1"/>
    <property type="molecule type" value="Genomic_DNA"/>
</dbReference>
<dbReference type="InterPro" id="IPR032781">
    <property type="entry name" value="ABC_tran_Xtn"/>
</dbReference>
<gene>
    <name evidence="5" type="ORF">H8Z77_06380</name>
</gene>
<dbReference type="CDD" id="cd03221">
    <property type="entry name" value="ABCF_EF-3"/>
    <property type="match status" value="2"/>
</dbReference>
<dbReference type="InterPro" id="IPR051309">
    <property type="entry name" value="ABCF_ATPase"/>
</dbReference>
<dbReference type="Pfam" id="PF00005">
    <property type="entry name" value="ABC_tran"/>
    <property type="match status" value="2"/>
</dbReference>
<protein>
    <submittedName>
        <fullName evidence="5">ABC-F family ATP-binding cassette domain-containing protein</fullName>
    </submittedName>
</protein>
<dbReference type="GO" id="GO:0005524">
    <property type="term" value="F:ATP binding"/>
    <property type="evidence" value="ECO:0007669"/>
    <property type="project" value="UniProtKB-KW"/>
</dbReference>
<dbReference type="InterPro" id="IPR037118">
    <property type="entry name" value="Val-tRNA_synth_C_sf"/>
</dbReference>
<dbReference type="Gene3D" id="1.10.287.380">
    <property type="entry name" value="Valyl-tRNA synthetase, C-terminal domain"/>
    <property type="match status" value="1"/>
</dbReference>
<organism evidence="5 6">
    <name type="scientific">Clostridium facile</name>
    <dbReference type="NCBI Taxonomy" id="2763035"/>
    <lineage>
        <taxon>Bacteria</taxon>
        <taxon>Bacillati</taxon>
        <taxon>Bacillota</taxon>
        <taxon>Clostridia</taxon>
        <taxon>Eubacteriales</taxon>
        <taxon>Clostridiaceae</taxon>
        <taxon>Clostridium</taxon>
    </lineage>
</organism>
<comment type="caution">
    <text evidence="5">The sequence shown here is derived from an EMBL/GenBank/DDBJ whole genome shotgun (WGS) entry which is preliminary data.</text>
</comment>
<accession>A0ABR7IR72</accession>
<keyword evidence="6" id="KW-1185">Reference proteome</keyword>
<dbReference type="PANTHER" id="PTHR42855:SF1">
    <property type="entry name" value="ABC TRANSPORTER DOMAIN-CONTAINING PROTEIN"/>
    <property type="match status" value="1"/>
</dbReference>
<name>A0ABR7IR72_9CLOT</name>
<dbReference type="InterPro" id="IPR017871">
    <property type="entry name" value="ABC_transporter-like_CS"/>
</dbReference>
<sequence length="599" mass="68367">MVLLTLDQITKSYTEKKLLNQISFTLNEGDKVGVIGINGTGKSTLLKIVAGIEQPDQGKVVKSNSVRIGYLPQNPVFTPGNTVLEQVLDGISNQLDTKEYEAKAMLQKLGIADDTQLVDELSGGQKKRVAIAAALLHPCEVLVMDEPTNHLDHKMVTWLEEYLKKYRGALLMVTHDRYFLDRVTNQILEIDRGSIYQYETNYSGFVQRKAEREEMEAASERKRRSLLKKELAWMQQGPKARGTKSRYRIERYEELSSQQGNLPEQQLELNSLASRLGKKIVELENISKSYDGQLYINQFSYNLLRNSRIGIVGPNGCGKSTLLKIICGKIQPDSGIVHIGETVKFGYFSQECDEMDLSMRVIDYIKEVAERIQTPDGVLTASQLLEKFLFSGDLQWNTIGRLSGGERRRLFLCRILMNAPNVLLLDEPTNDLDIQTMVVLEDYLECFDGAVIAVSHDRYFLDKMADFIFAYQPGGIIRQYVGGYTDYEQQINSEELSSKPVQSNGKSVKNIRPKKQDMPKTKFSYKEQYDYDHIDGEIEALEQKLAEVAHLIEEQSSDYSKLQELLEEQEQLNEKLEEKTERWIYLNELAEQIENAKKS</sequence>
<dbReference type="SMART" id="SM00382">
    <property type="entry name" value="AAA"/>
    <property type="match status" value="2"/>
</dbReference>
<dbReference type="InterPro" id="IPR027417">
    <property type="entry name" value="P-loop_NTPase"/>
</dbReference>
<dbReference type="PROSITE" id="PS00211">
    <property type="entry name" value="ABC_TRANSPORTER_1"/>
    <property type="match status" value="2"/>
</dbReference>
<feature type="coiled-coil region" evidence="3">
    <location>
        <begin position="538"/>
        <end position="582"/>
    </location>
</feature>
<dbReference type="InterPro" id="IPR003593">
    <property type="entry name" value="AAA+_ATPase"/>
</dbReference>
<dbReference type="Proteomes" id="UP000649151">
    <property type="component" value="Unassembled WGS sequence"/>
</dbReference>
<evidence type="ECO:0000256" key="2">
    <source>
        <dbReference type="ARBA" id="ARBA00022840"/>
    </source>
</evidence>
<dbReference type="Pfam" id="PF16326">
    <property type="entry name" value="ABC_tran_CTD"/>
    <property type="match status" value="1"/>
</dbReference>
<keyword evidence="2 5" id="KW-0067">ATP-binding</keyword>
<dbReference type="RefSeq" id="WP_186996519.1">
    <property type="nucleotide sequence ID" value="NZ_JACOQK010000001.1"/>
</dbReference>
<dbReference type="PANTHER" id="PTHR42855">
    <property type="entry name" value="ABC TRANSPORTER ATP-BINDING SUBUNIT"/>
    <property type="match status" value="1"/>
</dbReference>
<evidence type="ECO:0000256" key="3">
    <source>
        <dbReference type="SAM" id="Coils"/>
    </source>
</evidence>
<evidence type="ECO:0000256" key="1">
    <source>
        <dbReference type="ARBA" id="ARBA00022741"/>
    </source>
</evidence>
<feature type="domain" description="ABC transporter" evidence="4">
    <location>
        <begin position="281"/>
        <end position="498"/>
    </location>
</feature>
<reference evidence="5 6" key="1">
    <citation type="submission" date="2020-08" db="EMBL/GenBank/DDBJ databases">
        <title>Genome public.</title>
        <authorList>
            <person name="Liu C."/>
            <person name="Sun Q."/>
        </authorList>
    </citation>
    <scope>NUCLEOTIDE SEQUENCE [LARGE SCALE GENOMIC DNA]</scope>
    <source>
        <strain evidence="5 6">NSJ-27</strain>
    </source>
</reference>
<evidence type="ECO:0000259" key="4">
    <source>
        <dbReference type="PROSITE" id="PS50893"/>
    </source>
</evidence>